<dbReference type="InterPro" id="IPR013088">
    <property type="entry name" value="Znf_NHR/GATA"/>
</dbReference>
<evidence type="ECO:0000313" key="12">
    <source>
        <dbReference type="EMBL" id="KVH95666.1"/>
    </source>
</evidence>
<evidence type="ECO:0000256" key="4">
    <source>
        <dbReference type="ARBA" id="ARBA00023015"/>
    </source>
</evidence>
<evidence type="ECO:0000256" key="8">
    <source>
        <dbReference type="ARBA" id="ARBA00037539"/>
    </source>
</evidence>
<dbReference type="Pfam" id="PF00320">
    <property type="entry name" value="GATA"/>
    <property type="match status" value="1"/>
</dbReference>
<dbReference type="GO" id="GO:0006355">
    <property type="term" value="P:regulation of DNA-templated transcription"/>
    <property type="evidence" value="ECO:0007669"/>
    <property type="project" value="InterPro"/>
</dbReference>
<feature type="non-terminal residue" evidence="12">
    <location>
        <position position="1"/>
    </location>
</feature>
<dbReference type="PROSITE" id="PS50114">
    <property type="entry name" value="GATA_ZN_FINGER_2"/>
    <property type="match status" value="1"/>
</dbReference>
<protein>
    <recommendedName>
        <fullName evidence="11">GATA-type domain-containing protein</fullName>
    </recommendedName>
</protein>
<keyword evidence="6" id="KW-0804">Transcription</keyword>
<keyword evidence="5" id="KW-0238">DNA-binding</keyword>
<keyword evidence="1" id="KW-0479">Metal-binding</keyword>
<keyword evidence="4" id="KW-0805">Transcription regulation</keyword>
<evidence type="ECO:0000256" key="7">
    <source>
        <dbReference type="ARBA" id="ARBA00024019"/>
    </source>
</evidence>
<proteinExistence type="inferred from homology"/>
<feature type="region of interest" description="Disordered" evidence="10">
    <location>
        <begin position="50"/>
        <end position="87"/>
    </location>
</feature>
<dbReference type="GO" id="GO:0008270">
    <property type="term" value="F:zinc ion binding"/>
    <property type="evidence" value="ECO:0007669"/>
    <property type="project" value="UniProtKB-KW"/>
</dbReference>
<dbReference type="PANTHER" id="PTHR47172:SF9">
    <property type="entry name" value="GATA TRANSCRIPTION FACTOR 23"/>
    <property type="match status" value="1"/>
</dbReference>
<gene>
    <name evidence="12" type="ORF">Ccrd_002249</name>
</gene>
<sequence length="108" mass="12058">MCCGETISKIDEKICVDCKTSKTPLWRSGPSGPKCVLQSLCNACGISYRKKKSISGSEKKKEEEKKREKQPPSSPTSSSSCCLTMGEDDSDLRRIKLVVLLQSRRERE</sequence>
<feature type="domain" description="GATA-type" evidence="11">
    <location>
        <begin position="9"/>
        <end position="67"/>
    </location>
</feature>
<evidence type="ECO:0000256" key="5">
    <source>
        <dbReference type="ARBA" id="ARBA00023125"/>
    </source>
</evidence>
<dbReference type="EMBL" id="LEKV01004379">
    <property type="protein sequence ID" value="KVH95666.1"/>
    <property type="molecule type" value="Genomic_DNA"/>
</dbReference>
<keyword evidence="3" id="KW-0862">Zinc</keyword>
<feature type="compositionally biased region" description="Basic and acidic residues" evidence="10">
    <location>
        <begin position="57"/>
        <end position="70"/>
    </location>
</feature>
<dbReference type="GO" id="GO:0043565">
    <property type="term" value="F:sequence-specific DNA binding"/>
    <property type="evidence" value="ECO:0007669"/>
    <property type="project" value="InterPro"/>
</dbReference>
<dbReference type="AlphaFoldDB" id="A0A118JWR0"/>
<dbReference type="Gene3D" id="3.30.50.10">
    <property type="entry name" value="Erythroid Transcription Factor GATA-1, subunit A"/>
    <property type="match status" value="1"/>
</dbReference>
<evidence type="ECO:0000256" key="1">
    <source>
        <dbReference type="ARBA" id="ARBA00022723"/>
    </source>
</evidence>
<comment type="similarity">
    <text evidence="7">Belongs to the type IV zinc-finger family. Class B subfamily.</text>
</comment>
<evidence type="ECO:0000256" key="10">
    <source>
        <dbReference type="SAM" id="MobiDB-lite"/>
    </source>
</evidence>
<evidence type="ECO:0000256" key="6">
    <source>
        <dbReference type="ARBA" id="ARBA00023163"/>
    </source>
</evidence>
<organism evidence="12 13">
    <name type="scientific">Cynara cardunculus var. scolymus</name>
    <name type="common">Globe artichoke</name>
    <name type="synonym">Cynara scolymus</name>
    <dbReference type="NCBI Taxonomy" id="59895"/>
    <lineage>
        <taxon>Eukaryota</taxon>
        <taxon>Viridiplantae</taxon>
        <taxon>Streptophyta</taxon>
        <taxon>Embryophyta</taxon>
        <taxon>Tracheophyta</taxon>
        <taxon>Spermatophyta</taxon>
        <taxon>Magnoliopsida</taxon>
        <taxon>eudicotyledons</taxon>
        <taxon>Gunneridae</taxon>
        <taxon>Pentapetalae</taxon>
        <taxon>asterids</taxon>
        <taxon>campanulids</taxon>
        <taxon>Asterales</taxon>
        <taxon>Asteraceae</taxon>
        <taxon>Carduoideae</taxon>
        <taxon>Cardueae</taxon>
        <taxon>Carduinae</taxon>
        <taxon>Cynara</taxon>
    </lineage>
</organism>
<keyword evidence="2 9" id="KW-0863">Zinc-finger</keyword>
<evidence type="ECO:0000256" key="3">
    <source>
        <dbReference type="ARBA" id="ARBA00022833"/>
    </source>
</evidence>
<reference evidence="12 13" key="1">
    <citation type="journal article" date="2016" name="Sci. Rep.">
        <title>The genome sequence of the outbreeding globe artichoke constructed de novo incorporating a phase-aware low-pass sequencing strategy of F1 progeny.</title>
        <authorList>
            <person name="Scaglione D."/>
            <person name="Reyes-Chin-Wo S."/>
            <person name="Acquadro A."/>
            <person name="Froenicke L."/>
            <person name="Portis E."/>
            <person name="Beitel C."/>
            <person name="Tirone M."/>
            <person name="Mauro R."/>
            <person name="Lo Monaco A."/>
            <person name="Mauromicale G."/>
            <person name="Faccioli P."/>
            <person name="Cattivelli L."/>
            <person name="Rieseberg L."/>
            <person name="Michelmore R."/>
            <person name="Lanteri S."/>
        </authorList>
    </citation>
    <scope>NUCLEOTIDE SEQUENCE [LARGE SCALE GENOMIC DNA]</scope>
    <source>
        <strain evidence="12">2C</strain>
    </source>
</reference>
<dbReference type="Gramene" id="KVH95666">
    <property type="protein sequence ID" value="KVH95666"/>
    <property type="gene ID" value="Ccrd_002249"/>
</dbReference>
<name>A0A118JWR0_CYNCS</name>
<comment type="function">
    <text evidence="8">Transcriptional regulator that specifically binds 5'-GATA-3' or 5'-GAT-3' motifs within gene promoters.</text>
</comment>
<dbReference type="CDD" id="cd00202">
    <property type="entry name" value="ZnF_GATA"/>
    <property type="match status" value="1"/>
</dbReference>
<evidence type="ECO:0000313" key="13">
    <source>
        <dbReference type="Proteomes" id="UP000243975"/>
    </source>
</evidence>
<evidence type="ECO:0000259" key="11">
    <source>
        <dbReference type="PROSITE" id="PS50114"/>
    </source>
</evidence>
<dbReference type="InterPro" id="IPR000679">
    <property type="entry name" value="Znf_GATA"/>
</dbReference>
<dbReference type="SUPFAM" id="SSF57716">
    <property type="entry name" value="Glucocorticoid receptor-like (DNA-binding domain)"/>
    <property type="match status" value="1"/>
</dbReference>
<dbReference type="PANTHER" id="PTHR47172">
    <property type="entry name" value="OS01G0976800 PROTEIN"/>
    <property type="match status" value="1"/>
</dbReference>
<accession>A0A118JWR0</accession>
<evidence type="ECO:0000256" key="2">
    <source>
        <dbReference type="ARBA" id="ARBA00022771"/>
    </source>
</evidence>
<comment type="caution">
    <text evidence="12">The sequence shown here is derived from an EMBL/GenBank/DDBJ whole genome shotgun (WGS) entry which is preliminary data.</text>
</comment>
<evidence type="ECO:0000256" key="9">
    <source>
        <dbReference type="PROSITE-ProRule" id="PRU00094"/>
    </source>
</evidence>
<keyword evidence="13" id="KW-1185">Reference proteome</keyword>
<dbReference type="Proteomes" id="UP000243975">
    <property type="component" value="Unassembled WGS sequence"/>
</dbReference>
<dbReference type="SMART" id="SM00401">
    <property type="entry name" value="ZnF_GATA"/>
    <property type="match status" value="1"/>
</dbReference>